<dbReference type="AlphaFoldDB" id="A0A8S0Z536"/>
<gene>
    <name evidence="2" type="ORF">APLA_LOCUS2288</name>
</gene>
<evidence type="ECO:0000313" key="3">
    <source>
        <dbReference type="Proteomes" id="UP000494256"/>
    </source>
</evidence>
<sequence length="220" mass="26149">MSFLTEYFDEYRQHPIRKTQMCRPENRWAELEGQWLDPKVGTQDKEWTDEEVKEFIKTTMKSVRGQSAYFNDYCSHLDQIFKYRKFKPRVKKLKPCSEMFEKKVEEEAPPPPEEGPKLAMKDTVLMKMAAQMYENDLSAPTLKPLRTHYRVQGYSRPSNWHMGLSEYQNSMGRLAYEMVRDDRIPRYHAHNGCRPRWGLPPEGVRQPELDGAPYDGERLY</sequence>
<comment type="caution">
    <text evidence="2">The sequence shown here is derived from an EMBL/GenBank/DDBJ whole genome shotgun (WGS) entry which is preliminary data.</text>
</comment>
<feature type="region of interest" description="Disordered" evidence="1">
    <location>
        <begin position="195"/>
        <end position="220"/>
    </location>
</feature>
<dbReference type="EMBL" id="CADEBD010000226">
    <property type="protein sequence ID" value="CAB3225541.1"/>
    <property type="molecule type" value="Genomic_DNA"/>
</dbReference>
<proteinExistence type="predicted"/>
<accession>A0A8S0Z536</accession>
<evidence type="ECO:0000256" key="1">
    <source>
        <dbReference type="SAM" id="MobiDB-lite"/>
    </source>
</evidence>
<dbReference type="Proteomes" id="UP000494256">
    <property type="component" value="Unassembled WGS sequence"/>
</dbReference>
<dbReference type="OrthoDB" id="29444at2759"/>
<protein>
    <submittedName>
        <fullName evidence="2">Uncharacterized protein</fullName>
    </submittedName>
</protein>
<evidence type="ECO:0000313" key="2">
    <source>
        <dbReference type="EMBL" id="CAB3225541.1"/>
    </source>
</evidence>
<organism evidence="2 3">
    <name type="scientific">Arctia plantaginis</name>
    <name type="common">Wood tiger moth</name>
    <name type="synonym">Phalaena plantaginis</name>
    <dbReference type="NCBI Taxonomy" id="874455"/>
    <lineage>
        <taxon>Eukaryota</taxon>
        <taxon>Metazoa</taxon>
        <taxon>Ecdysozoa</taxon>
        <taxon>Arthropoda</taxon>
        <taxon>Hexapoda</taxon>
        <taxon>Insecta</taxon>
        <taxon>Pterygota</taxon>
        <taxon>Neoptera</taxon>
        <taxon>Endopterygota</taxon>
        <taxon>Lepidoptera</taxon>
        <taxon>Glossata</taxon>
        <taxon>Ditrysia</taxon>
        <taxon>Noctuoidea</taxon>
        <taxon>Erebidae</taxon>
        <taxon>Arctiinae</taxon>
        <taxon>Arctia</taxon>
    </lineage>
</organism>
<reference evidence="2 3" key="1">
    <citation type="submission" date="2020-04" db="EMBL/GenBank/DDBJ databases">
        <authorList>
            <person name="Wallbank WR R."/>
            <person name="Pardo Diaz C."/>
            <person name="Kozak K."/>
            <person name="Martin S."/>
            <person name="Jiggins C."/>
            <person name="Moest M."/>
            <person name="Warren A I."/>
            <person name="Byers J.R.P. K."/>
            <person name="Montejo-Kovacevich G."/>
            <person name="Yen C E."/>
        </authorList>
    </citation>
    <scope>NUCLEOTIDE SEQUENCE [LARGE SCALE GENOMIC DNA]</scope>
</reference>
<name>A0A8S0Z536_ARCPL</name>